<evidence type="ECO:0008006" key="3">
    <source>
        <dbReference type="Google" id="ProtNLM"/>
    </source>
</evidence>
<dbReference type="EMBL" id="BMRG01000003">
    <property type="protein sequence ID" value="GGP48297.1"/>
    <property type="molecule type" value="Genomic_DNA"/>
</dbReference>
<accession>A0A918AJZ4</accession>
<dbReference type="Gene3D" id="1.10.10.10">
    <property type="entry name" value="Winged helix-like DNA-binding domain superfamily/Winged helix DNA-binding domain"/>
    <property type="match status" value="1"/>
</dbReference>
<sequence length="234" mass="25985">MSERHTGDGRRLPDSDARLRDLLLAEGCSGPVWQRFATELARYGYAVLMAWLRSEVIFTKCAEKGCWPGPPPPYWEHDDRAALAVDTVVKAISEFRRKALLEGGWSPDGGTSLKSYFTTTCVYAFPNHYRRWRREFDRRQELGARTVRTEDVADRPAPGPDPAELVVRRLEVRQGLAGIPDERTQRAVVLREAGYSVVEIAELLETTPGAVKGALERLRKSGGGRSTGSGGSNV</sequence>
<reference evidence="1" key="1">
    <citation type="journal article" date="2014" name="Int. J. Syst. Evol. Microbiol.">
        <title>Complete genome sequence of Corynebacterium casei LMG S-19264T (=DSM 44701T), isolated from a smear-ripened cheese.</title>
        <authorList>
            <consortium name="US DOE Joint Genome Institute (JGI-PGF)"/>
            <person name="Walter F."/>
            <person name="Albersmeier A."/>
            <person name="Kalinowski J."/>
            <person name="Ruckert C."/>
        </authorList>
    </citation>
    <scope>NUCLEOTIDE SEQUENCE</scope>
    <source>
        <strain evidence="1">JCM 3313</strain>
    </source>
</reference>
<evidence type="ECO:0000313" key="2">
    <source>
        <dbReference type="Proteomes" id="UP000639606"/>
    </source>
</evidence>
<dbReference type="InterPro" id="IPR036388">
    <property type="entry name" value="WH-like_DNA-bd_sf"/>
</dbReference>
<evidence type="ECO:0000313" key="1">
    <source>
        <dbReference type="EMBL" id="GGP48297.1"/>
    </source>
</evidence>
<proteinExistence type="predicted"/>
<name>A0A918AJZ4_9PSEU</name>
<dbReference type="RefSeq" id="WP_189222942.1">
    <property type="nucleotide sequence ID" value="NZ_BMRG01000003.1"/>
</dbReference>
<protein>
    <recommendedName>
        <fullName evidence="3">DNA-directed RNA polymerase specialized sigma24 family protein</fullName>
    </recommendedName>
</protein>
<organism evidence="1 2">
    <name type="scientific">Saccharothrix coeruleofusca</name>
    <dbReference type="NCBI Taxonomy" id="33919"/>
    <lineage>
        <taxon>Bacteria</taxon>
        <taxon>Bacillati</taxon>
        <taxon>Actinomycetota</taxon>
        <taxon>Actinomycetes</taxon>
        <taxon>Pseudonocardiales</taxon>
        <taxon>Pseudonocardiaceae</taxon>
        <taxon>Saccharothrix</taxon>
    </lineage>
</organism>
<reference evidence="1" key="2">
    <citation type="submission" date="2020-09" db="EMBL/GenBank/DDBJ databases">
        <authorList>
            <person name="Sun Q."/>
            <person name="Ohkuma M."/>
        </authorList>
    </citation>
    <scope>NUCLEOTIDE SEQUENCE</scope>
    <source>
        <strain evidence="1">JCM 3313</strain>
    </source>
</reference>
<dbReference type="Proteomes" id="UP000639606">
    <property type="component" value="Unassembled WGS sequence"/>
</dbReference>
<gene>
    <name evidence="1" type="ORF">GCM10010185_20380</name>
</gene>
<dbReference type="AlphaFoldDB" id="A0A918AJZ4"/>
<keyword evidence="2" id="KW-1185">Reference proteome</keyword>
<comment type="caution">
    <text evidence="1">The sequence shown here is derived from an EMBL/GenBank/DDBJ whole genome shotgun (WGS) entry which is preliminary data.</text>
</comment>